<dbReference type="Proteomes" id="UP000464495">
    <property type="component" value="Chromosome"/>
</dbReference>
<sequence>MNGPVGEQIGDAAIELGEVGSSLGFLLRMAQVKVFDQFYDKLAGHGLKPGEFTLLWVIGMNPGVRQGEIARRLQIKPAHMTKLVQRNVDAGLLDRHVPEDDRRAVNLVLTNAGEEFVAEKKPEFLNFIELEKITLTGREFEQLISLLRKFNGMECRA</sequence>
<dbReference type="Pfam" id="PF12802">
    <property type="entry name" value="MarR_2"/>
    <property type="match status" value="1"/>
</dbReference>
<keyword evidence="3" id="KW-1185">Reference proteome</keyword>
<dbReference type="SUPFAM" id="SSF46785">
    <property type="entry name" value="Winged helix' DNA-binding domain"/>
    <property type="match status" value="1"/>
</dbReference>
<dbReference type="AlphaFoldDB" id="A0A6P1SYV7"/>
<dbReference type="InterPro" id="IPR036390">
    <property type="entry name" value="WH_DNA-bd_sf"/>
</dbReference>
<protein>
    <submittedName>
        <fullName evidence="2">MarR family transcriptional regulator</fullName>
    </submittedName>
</protein>
<feature type="domain" description="HTH marR-type" evidence="1">
    <location>
        <begin position="20"/>
        <end position="152"/>
    </location>
</feature>
<accession>A0A6P1SYV7</accession>
<evidence type="ECO:0000313" key="2">
    <source>
        <dbReference type="EMBL" id="QHQ34396.1"/>
    </source>
</evidence>
<organism evidence="2 3">
    <name type="scientific">Algicella marina</name>
    <dbReference type="NCBI Taxonomy" id="2683284"/>
    <lineage>
        <taxon>Bacteria</taxon>
        <taxon>Pseudomonadati</taxon>
        <taxon>Pseudomonadota</taxon>
        <taxon>Alphaproteobacteria</taxon>
        <taxon>Rhodobacterales</taxon>
        <taxon>Paracoccaceae</taxon>
        <taxon>Algicella</taxon>
    </lineage>
</organism>
<dbReference type="KEGG" id="amaq:GO499_03940"/>
<dbReference type="PANTHER" id="PTHR33164">
    <property type="entry name" value="TRANSCRIPTIONAL REGULATOR, MARR FAMILY"/>
    <property type="match status" value="1"/>
</dbReference>
<evidence type="ECO:0000259" key="1">
    <source>
        <dbReference type="PROSITE" id="PS50995"/>
    </source>
</evidence>
<proteinExistence type="predicted"/>
<dbReference type="GO" id="GO:0006950">
    <property type="term" value="P:response to stress"/>
    <property type="evidence" value="ECO:0007669"/>
    <property type="project" value="TreeGrafter"/>
</dbReference>
<reference evidence="2 3" key="1">
    <citation type="submission" date="2019-12" db="EMBL/GenBank/DDBJ databases">
        <title>Complete genome sequence of Algicella marina strain 9Alg 56(T) isolated from the red alga Tichocarpus crinitus.</title>
        <authorList>
            <person name="Kim S.-G."/>
            <person name="Nedashkovskaya O.I."/>
        </authorList>
    </citation>
    <scope>NUCLEOTIDE SEQUENCE [LARGE SCALE GENOMIC DNA]</scope>
    <source>
        <strain evidence="2 3">9Alg 56</strain>
    </source>
</reference>
<dbReference type="InterPro" id="IPR036388">
    <property type="entry name" value="WH-like_DNA-bd_sf"/>
</dbReference>
<dbReference type="SMART" id="SM00347">
    <property type="entry name" value="HTH_MARR"/>
    <property type="match status" value="1"/>
</dbReference>
<gene>
    <name evidence="2" type="ORF">GO499_03940</name>
</gene>
<dbReference type="EMBL" id="CP046620">
    <property type="protein sequence ID" value="QHQ34396.1"/>
    <property type="molecule type" value="Genomic_DNA"/>
</dbReference>
<dbReference type="Gene3D" id="1.10.10.10">
    <property type="entry name" value="Winged helix-like DNA-binding domain superfamily/Winged helix DNA-binding domain"/>
    <property type="match status" value="1"/>
</dbReference>
<dbReference type="PRINTS" id="PR00598">
    <property type="entry name" value="HTHMARR"/>
</dbReference>
<dbReference type="RefSeq" id="WP_161860967.1">
    <property type="nucleotide sequence ID" value="NZ_CP046620.1"/>
</dbReference>
<name>A0A6P1SYV7_9RHOB</name>
<evidence type="ECO:0000313" key="3">
    <source>
        <dbReference type="Proteomes" id="UP000464495"/>
    </source>
</evidence>
<dbReference type="PANTHER" id="PTHR33164:SF43">
    <property type="entry name" value="HTH-TYPE TRANSCRIPTIONAL REPRESSOR YETL"/>
    <property type="match status" value="1"/>
</dbReference>
<dbReference type="InterPro" id="IPR000835">
    <property type="entry name" value="HTH_MarR-typ"/>
</dbReference>
<dbReference type="InterPro" id="IPR039422">
    <property type="entry name" value="MarR/SlyA-like"/>
</dbReference>
<dbReference type="PROSITE" id="PS50995">
    <property type="entry name" value="HTH_MARR_2"/>
    <property type="match status" value="1"/>
</dbReference>
<dbReference type="GO" id="GO:0003700">
    <property type="term" value="F:DNA-binding transcription factor activity"/>
    <property type="evidence" value="ECO:0007669"/>
    <property type="project" value="InterPro"/>
</dbReference>